<proteinExistence type="predicted"/>
<reference evidence="2" key="2">
    <citation type="submission" date="2015-01" db="EMBL/GenBank/DDBJ databases">
        <title>Evolutionary Origins and Diversification of the Mycorrhizal Mutualists.</title>
        <authorList>
            <consortium name="DOE Joint Genome Institute"/>
            <consortium name="Mycorrhizal Genomics Consortium"/>
            <person name="Kohler A."/>
            <person name="Kuo A."/>
            <person name="Nagy L.G."/>
            <person name="Floudas D."/>
            <person name="Copeland A."/>
            <person name="Barry K.W."/>
            <person name="Cichocki N."/>
            <person name="Veneault-Fourrey C."/>
            <person name="LaButti K."/>
            <person name="Lindquist E.A."/>
            <person name="Lipzen A."/>
            <person name="Lundell T."/>
            <person name="Morin E."/>
            <person name="Murat C."/>
            <person name="Riley R."/>
            <person name="Ohm R."/>
            <person name="Sun H."/>
            <person name="Tunlid A."/>
            <person name="Henrissat B."/>
            <person name="Grigoriev I.V."/>
            <person name="Hibbett D.S."/>
            <person name="Martin F."/>
        </authorList>
    </citation>
    <scope>NUCLEOTIDE SEQUENCE [LARGE SCALE GENOMIC DNA]</scope>
    <source>
        <strain evidence="2">F 1598</strain>
    </source>
</reference>
<dbReference type="Proteomes" id="UP000054166">
    <property type="component" value="Unassembled WGS sequence"/>
</dbReference>
<evidence type="ECO:0000313" key="2">
    <source>
        <dbReference type="Proteomes" id="UP000054166"/>
    </source>
</evidence>
<organism evidence="1 2">
    <name type="scientific">Piloderma croceum (strain F 1598)</name>
    <dbReference type="NCBI Taxonomy" id="765440"/>
    <lineage>
        <taxon>Eukaryota</taxon>
        <taxon>Fungi</taxon>
        <taxon>Dikarya</taxon>
        <taxon>Basidiomycota</taxon>
        <taxon>Agaricomycotina</taxon>
        <taxon>Agaricomycetes</taxon>
        <taxon>Agaricomycetidae</taxon>
        <taxon>Atheliales</taxon>
        <taxon>Atheliaceae</taxon>
        <taxon>Piloderma</taxon>
    </lineage>
</organism>
<sequence>MTPLTSDLQYTELLSERSQHDVMSLLIATSLSNFLGHCFPQSVRSKYPTLSRVATRVTRTTLAVSTCPHVGIPAWWQGLVVPALQLFQPIHIIDVFIHLAGCKGRGHYTSRKLARKVYSTLTLISDDPGLHHALLRTA</sequence>
<keyword evidence="2" id="KW-1185">Reference proteome</keyword>
<accession>A0A0C3GET4</accession>
<evidence type="ECO:0000313" key="1">
    <source>
        <dbReference type="EMBL" id="KIM89161.1"/>
    </source>
</evidence>
<dbReference type="InParanoid" id="A0A0C3GET4"/>
<protein>
    <submittedName>
        <fullName evidence="1">Uncharacterized protein</fullName>
    </submittedName>
</protein>
<dbReference type="EMBL" id="KN832975">
    <property type="protein sequence ID" value="KIM89161.1"/>
    <property type="molecule type" value="Genomic_DNA"/>
</dbReference>
<name>A0A0C3GET4_PILCF</name>
<reference evidence="1 2" key="1">
    <citation type="submission" date="2014-04" db="EMBL/GenBank/DDBJ databases">
        <authorList>
            <consortium name="DOE Joint Genome Institute"/>
            <person name="Kuo A."/>
            <person name="Tarkka M."/>
            <person name="Buscot F."/>
            <person name="Kohler A."/>
            <person name="Nagy L.G."/>
            <person name="Floudas D."/>
            <person name="Copeland A."/>
            <person name="Barry K.W."/>
            <person name="Cichocki N."/>
            <person name="Veneault-Fourrey C."/>
            <person name="LaButti K."/>
            <person name="Lindquist E.A."/>
            <person name="Lipzen A."/>
            <person name="Lundell T."/>
            <person name="Morin E."/>
            <person name="Murat C."/>
            <person name="Sun H."/>
            <person name="Tunlid A."/>
            <person name="Henrissat B."/>
            <person name="Grigoriev I.V."/>
            <person name="Hibbett D.S."/>
            <person name="Martin F."/>
            <person name="Nordberg H.P."/>
            <person name="Cantor M.N."/>
            <person name="Hua S.X."/>
        </authorList>
    </citation>
    <scope>NUCLEOTIDE SEQUENCE [LARGE SCALE GENOMIC DNA]</scope>
    <source>
        <strain evidence="1 2">F 1598</strain>
    </source>
</reference>
<dbReference type="HOGENOM" id="CLU_1856027_0_0_1"/>
<dbReference type="AlphaFoldDB" id="A0A0C3GET4"/>
<gene>
    <name evidence="1" type="ORF">PILCRDRAFT_813078</name>
</gene>